<dbReference type="Pfam" id="PF01408">
    <property type="entry name" value="GFO_IDH_MocA"/>
    <property type="match status" value="1"/>
</dbReference>
<feature type="domain" description="Gfo/Idh/MocA-like oxidoreductase N-terminal" evidence="2">
    <location>
        <begin position="9"/>
        <end position="132"/>
    </location>
</feature>
<keyword evidence="1" id="KW-0560">Oxidoreductase</keyword>
<evidence type="ECO:0000313" key="4">
    <source>
        <dbReference type="Proteomes" id="UP001172681"/>
    </source>
</evidence>
<evidence type="ECO:0000313" key="3">
    <source>
        <dbReference type="EMBL" id="KAJ9609299.1"/>
    </source>
</evidence>
<dbReference type="SUPFAM" id="SSF51735">
    <property type="entry name" value="NAD(P)-binding Rossmann-fold domains"/>
    <property type="match status" value="1"/>
</dbReference>
<evidence type="ECO:0000259" key="2">
    <source>
        <dbReference type="Pfam" id="PF01408"/>
    </source>
</evidence>
<gene>
    <name evidence="3" type="ORF">H2204_015564</name>
</gene>
<sequence>MIDNPTPIVNVGIIGCGEVTQVVHIPTLGHLSDLFRITYLCDISKAALQFCSQKVNNHVPKTTTDPAVLCASTEVDVVLVVNSDEYHVSHAILALEAGKFVFVEKPMALTQRDVETLIKAEQNAPGKVMVGYMRRYAAAFTDALKEIGGLEKITYARVRDIIGPNSTFVSQSATFPKRFDDFTPEDSQDKASRAAEISEQALRQECNVPVTPESARMWRVLGGLGSHDLSVMREALGVPTKVLGSHLNFPMWSVLFEYPGFAVVYESGIDNIPRFDAHLEIYSSSKVIRVQYDTPYIKGLPVTMHIVENVDGAYHETTIRKTYEDPYTLERKNYTN</sequence>
<proteinExistence type="predicted"/>
<dbReference type="PANTHER" id="PTHR43818:SF11">
    <property type="entry name" value="BCDNA.GH03377"/>
    <property type="match status" value="1"/>
</dbReference>
<dbReference type="PANTHER" id="PTHR43818">
    <property type="entry name" value="BCDNA.GH03377"/>
    <property type="match status" value="1"/>
</dbReference>
<dbReference type="Gene3D" id="3.40.50.720">
    <property type="entry name" value="NAD(P)-binding Rossmann-like Domain"/>
    <property type="match status" value="1"/>
</dbReference>
<dbReference type="GO" id="GO:0000166">
    <property type="term" value="F:nucleotide binding"/>
    <property type="evidence" value="ECO:0007669"/>
    <property type="project" value="InterPro"/>
</dbReference>
<keyword evidence="4" id="KW-1185">Reference proteome</keyword>
<organism evidence="3 4">
    <name type="scientific">Knufia peltigerae</name>
    <dbReference type="NCBI Taxonomy" id="1002370"/>
    <lineage>
        <taxon>Eukaryota</taxon>
        <taxon>Fungi</taxon>
        <taxon>Dikarya</taxon>
        <taxon>Ascomycota</taxon>
        <taxon>Pezizomycotina</taxon>
        <taxon>Eurotiomycetes</taxon>
        <taxon>Chaetothyriomycetidae</taxon>
        <taxon>Chaetothyriales</taxon>
        <taxon>Trichomeriaceae</taxon>
        <taxon>Knufia</taxon>
    </lineage>
</organism>
<dbReference type="GO" id="GO:0016491">
    <property type="term" value="F:oxidoreductase activity"/>
    <property type="evidence" value="ECO:0007669"/>
    <property type="project" value="UniProtKB-KW"/>
</dbReference>
<accession>A0AA39CIC1</accession>
<evidence type="ECO:0000256" key="1">
    <source>
        <dbReference type="ARBA" id="ARBA00023002"/>
    </source>
</evidence>
<dbReference type="EMBL" id="JAPDRN010000261">
    <property type="protein sequence ID" value="KAJ9609299.1"/>
    <property type="molecule type" value="Genomic_DNA"/>
</dbReference>
<protein>
    <recommendedName>
        <fullName evidence="2">Gfo/Idh/MocA-like oxidoreductase N-terminal domain-containing protein</fullName>
    </recommendedName>
</protein>
<dbReference type="AlphaFoldDB" id="A0AA39CIC1"/>
<name>A0AA39CIC1_9EURO</name>
<dbReference type="InterPro" id="IPR050463">
    <property type="entry name" value="Gfo/Idh/MocA_oxidrdct_glycsds"/>
</dbReference>
<reference evidence="3" key="1">
    <citation type="submission" date="2022-10" db="EMBL/GenBank/DDBJ databases">
        <title>Culturing micro-colonial fungi from biological soil crusts in the Mojave desert and describing Neophaeococcomyces mojavensis, and introducing the new genera and species Taxawa tesnikishii.</title>
        <authorList>
            <person name="Kurbessoian T."/>
            <person name="Stajich J.E."/>
        </authorList>
    </citation>
    <scope>NUCLEOTIDE SEQUENCE</scope>
    <source>
        <strain evidence="3">TK_35</strain>
    </source>
</reference>
<comment type="caution">
    <text evidence="3">The sequence shown here is derived from an EMBL/GenBank/DDBJ whole genome shotgun (WGS) entry which is preliminary data.</text>
</comment>
<dbReference type="Proteomes" id="UP001172681">
    <property type="component" value="Unassembled WGS sequence"/>
</dbReference>
<dbReference type="InterPro" id="IPR036291">
    <property type="entry name" value="NAD(P)-bd_dom_sf"/>
</dbReference>
<dbReference type="InterPro" id="IPR000683">
    <property type="entry name" value="Gfo/Idh/MocA-like_OxRdtase_N"/>
</dbReference>
<dbReference type="FunFam" id="3.40.50.720:FF:000911">
    <property type="entry name" value="Chromosome 8, whole genome shotgun sequence"/>
    <property type="match status" value="1"/>
</dbReference>